<gene>
    <name evidence="1" type="ORF">ONZ43_g7459</name>
</gene>
<dbReference type="Proteomes" id="UP001153334">
    <property type="component" value="Unassembled WGS sequence"/>
</dbReference>
<dbReference type="EMBL" id="JAPESX010003259">
    <property type="protein sequence ID" value="KAJ8105353.1"/>
    <property type="molecule type" value="Genomic_DNA"/>
</dbReference>
<evidence type="ECO:0000313" key="1">
    <source>
        <dbReference type="EMBL" id="KAJ8105353.1"/>
    </source>
</evidence>
<organism evidence="1 2">
    <name type="scientific">Nemania bipapillata</name>
    <dbReference type="NCBI Taxonomy" id="110536"/>
    <lineage>
        <taxon>Eukaryota</taxon>
        <taxon>Fungi</taxon>
        <taxon>Dikarya</taxon>
        <taxon>Ascomycota</taxon>
        <taxon>Pezizomycotina</taxon>
        <taxon>Sordariomycetes</taxon>
        <taxon>Xylariomycetidae</taxon>
        <taxon>Xylariales</taxon>
        <taxon>Xylariaceae</taxon>
        <taxon>Nemania</taxon>
    </lineage>
</organism>
<evidence type="ECO:0000313" key="2">
    <source>
        <dbReference type="Proteomes" id="UP001153334"/>
    </source>
</evidence>
<proteinExistence type="predicted"/>
<reference evidence="1" key="1">
    <citation type="submission" date="2022-11" db="EMBL/GenBank/DDBJ databases">
        <title>Genome Sequence of Nemania bipapillata.</title>
        <authorList>
            <person name="Buettner E."/>
        </authorList>
    </citation>
    <scope>NUCLEOTIDE SEQUENCE</scope>
    <source>
        <strain evidence="1">CP14</strain>
    </source>
</reference>
<comment type="caution">
    <text evidence="1">The sequence shown here is derived from an EMBL/GenBank/DDBJ whole genome shotgun (WGS) entry which is preliminary data.</text>
</comment>
<name>A0ACC2HR94_9PEZI</name>
<accession>A0ACC2HR94</accession>
<protein>
    <submittedName>
        <fullName evidence="1">Uncharacterized protein</fullName>
    </submittedName>
</protein>
<keyword evidence="2" id="KW-1185">Reference proteome</keyword>
<sequence>MNKKGKSKQVKSPPNPPPDFMIPHSAVKGNMGITEPVFQFLEIVEVMGQMNPLFNFYQTHSALDPYQALEQYVNTQINNMPQHATMNGHPPGNIAPTQRTPSFSQFPLGASPAASHLQLPNSPHMGSPAQGHMQAPGMQLQQSQQGTSSSGPSANTSPASNKRRRPSTVKAEEDSGAPTPASIGASQVNGVTKKPPTPRMANNKRQKVNPT</sequence>